<feature type="chain" id="PRO_5010853310" evidence="5">
    <location>
        <begin position="17"/>
        <end position="283"/>
    </location>
</feature>
<evidence type="ECO:0000313" key="7">
    <source>
        <dbReference type="Proteomes" id="UP000192902"/>
    </source>
</evidence>
<dbReference type="InterPro" id="IPR006128">
    <property type="entry name" value="Lipoprotein_PsaA-like"/>
</dbReference>
<evidence type="ECO:0000256" key="4">
    <source>
        <dbReference type="RuleBase" id="RU003512"/>
    </source>
</evidence>
<evidence type="ECO:0000313" key="6">
    <source>
        <dbReference type="EMBL" id="ARJ56952.1"/>
    </source>
</evidence>
<evidence type="ECO:0000256" key="1">
    <source>
        <dbReference type="ARBA" id="ARBA00011028"/>
    </source>
</evidence>
<dbReference type="InterPro" id="IPR006127">
    <property type="entry name" value="ZnuA-like"/>
</dbReference>
<dbReference type="InterPro" id="IPR050492">
    <property type="entry name" value="Bact_metal-bind_prot9"/>
</dbReference>
<dbReference type="KEGG" id="ccun:CCUN_1364"/>
<dbReference type="OrthoDB" id="9810636at2"/>
<feature type="signal peptide" evidence="5">
    <location>
        <begin position="1"/>
        <end position="16"/>
    </location>
</feature>
<dbReference type="EMBL" id="CP020867">
    <property type="protein sequence ID" value="ARJ56952.1"/>
    <property type="molecule type" value="Genomic_DNA"/>
</dbReference>
<dbReference type="STRING" id="1121267.CCUN_1364"/>
<dbReference type="PRINTS" id="PR00690">
    <property type="entry name" value="ADHESNFAMILY"/>
</dbReference>
<evidence type="ECO:0000256" key="3">
    <source>
        <dbReference type="ARBA" id="ARBA00022729"/>
    </source>
</evidence>
<accession>A0A1W6BY14</accession>
<proteinExistence type="inferred from homology"/>
<dbReference type="Gene3D" id="3.40.50.1980">
    <property type="entry name" value="Nitrogenase molybdenum iron protein domain"/>
    <property type="match status" value="2"/>
</dbReference>
<protein>
    <submittedName>
        <fullName evidence="6">Zinc ABC transporter ZnuABC, periplasmic zinc-binding protein</fullName>
    </submittedName>
</protein>
<dbReference type="GO" id="GO:0046872">
    <property type="term" value="F:metal ion binding"/>
    <property type="evidence" value="ECO:0007669"/>
    <property type="project" value="InterPro"/>
</dbReference>
<dbReference type="Proteomes" id="UP000192902">
    <property type="component" value="Chromosome"/>
</dbReference>
<dbReference type="PANTHER" id="PTHR42953">
    <property type="entry name" value="HIGH-AFFINITY ZINC UPTAKE SYSTEM PROTEIN ZNUA-RELATED"/>
    <property type="match status" value="1"/>
</dbReference>
<organism evidence="6 7">
    <name type="scientific">Campylobacter cuniculorum DSM 23162 = LMG 24588</name>
    <dbReference type="NCBI Taxonomy" id="1121267"/>
    <lineage>
        <taxon>Bacteria</taxon>
        <taxon>Pseudomonadati</taxon>
        <taxon>Campylobacterota</taxon>
        <taxon>Epsilonproteobacteria</taxon>
        <taxon>Campylobacterales</taxon>
        <taxon>Campylobacteraceae</taxon>
        <taxon>Campylobacter</taxon>
    </lineage>
</organism>
<gene>
    <name evidence="6" type="primary">znuA</name>
    <name evidence="6" type="ORF">CCUN_1364</name>
</gene>
<evidence type="ECO:0000256" key="5">
    <source>
        <dbReference type="SAM" id="SignalP"/>
    </source>
</evidence>
<dbReference type="GO" id="GO:0007155">
    <property type="term" value="P:cell adhesion"/>
    <property type="evidence" value="ECO:0007669"/>
    <property type="project" value="InterPro"/>
</dbReference>
<dbReference type="Pfam" id="PF01297">
    <property type="entry name" value="ZnuA"/>
    <property type="match status" value="1"/>
</dbReference>
<dbReference type="GO" id="GO:0030001">
    <property type="term" value="P:metal ion transport"/>
    <property type="evidence" value="ECO:0007669"/>
    <property type="project" value="InterPro"/>
</dbReference>
<reference evidence="6 7" key="1">
    <citation type="submission" date="2017-04" db="EMBL/GenBank/DDBJ databases">
        <title>Complete genome sequence of the Campylobacter cuniculorum type strain LMG24588.</title>
        <authorList>
            <person name="Miller W.G."/>
            <person name="Yee E."/>
            <person name="Revez J."/>
            <person name="Bono J.L."/>
            <person name="Rossi M."/>
        </authorList>
    </citation>
    <scope>NUCLEOTIDE SEQUENCE [LARGE SCALE GENOMIC DNA]</scope>
    <source>
        <strain evidence="6 7">LMG 24588</strain>
    </source>
</reference>
<dbReference type="RefSeq" id="WP_027305899.1">
    <property type="nucleotide sequence ID" value="NZ_CP020867.1"/>
</dbReference>
<evidence type="ECO:0000256" key="2">
    <source>
        <dbReference type="ARBA" id="ARBA00022448"/>
    </source>
</evidence>
<keyword evidence="3 5" id="KW-0732">Signal</keyword>
<name>A0A1W6BY14_9BACT</name>
<sequence length="283" mass="32957">MKKIFLFCLMSVFLNAENIVSVSIPPQAFFVQKIAANTLKINTLIEQNADEHTFELKPSSMKELEKSDIYFTIGLEFEKAFSPKFKENFKNLNFVDMQKNIELKDFEEHSHEEHAHEGEHEEQKDIHTWLNPLLVKTMATTIFEALVQKYPQNKALYKKNWEKFLKELDALDFQIKTEFKDIKQKEFIVYHPSWGYFASAYGLEQIPVEIEAKEPKIKDLQRLIKLAKEKNIKVIFVQPGFPENAAKTLAKECGANIISINHLAFDWENELKKSAKILADSLK</sequence>
<dbReference type="AlphaFoldDB" id="A0A1W6BY14"/>
<comment type="similarity">
    <text evidence="1 4">Belongs to the bacterial solute-binding protein 9 family.</text>
</comment>
<keyword evidence="2 4" id="KW-0813">Transport</keyword>
<dbReference type="eggNOG" id="COG0803">
    <property type="taxonomic scope" value="Bacteria"/>
</dbReference>
<dbReference type="SUPFAM" id="SSF53807">
    <property type="entry name" value="Helical backbone' metal receptor"/>
    <property type="match status" value="1"/>
</dbReference>
<dbReference type="PANTHER" id="PTHR42953:SF3">
    <property type="entry name" value="HIGH-AFFINITY ZINC UPTAKE SYSTEM PROTEIN ZNUA"/>
    <property type="match status" value="1"/>
</dbReference>